<evidence type="ECO:0000313" key="6">
    <source>
        <dbReference type="EMBL" id="NGO39519.1"/>
    </source>
</evidence>
<evidence type="ECO:0000256" key="4">
    <source>
        <dbReference type="RuleBase" id="RU366026"/>
    </source>
</evidence>
<evidence type="ECO:0000259" key="5">
    <source>
        <dbReference type="Pfam" id="PF01923"/>
    </source>
</evidence>
<accession>A0A6M1RPR5</accession>
<dbReference type="Gene3D" id="1.20.1200.10">
    <property type="entry name" value="Cobalamin adenosyltransferase-like"/>
    <property type="match status" value="1"/>
</dbReference>
<comment type="pathway">
    <text evidence="4">Cofactor biosynthesis; adenosylcobalamin biosynthesis; adenosylcobalamin from cob(II)yrinate a,c-diamide: step 2/7.</text>
</comment>
<keyword evidence="4" id="KW-0169">Cobalamin biosynthesis</keyword>
<keyword evidence="3 4" id="KW-0067">ATP-binding</keyword>
<gene>
    <name evidence="6" type="ORF">G4L39_08935</name>
</gene>
<comment type="caution">
    <text evidence="6">The sequence shown here is derived from an EMBL/GenBank/DDBJ whole genome shotgun (WGS) entry which is preliminary data.</text>
</comment>
<dbReference type="InterPro" id="IPR036451">
    <property type="entry name" value="CblAdoTrfase-like_sf"/>
</dbReference>
<dbReference type="GO" id="GO:0008817">
    <property type="term" value="F:corrinoid adenosyltransferase activity"/>
    <property type="evidence" value="ECO:0007669"/>
    <property type="project" value="UniProtKB-UniRule"/>
</dbReference>
<dbReference type="Pfam" id="PF01923">
    <property type="entry name" value="Cob_adeno_trans"/>
    <property type="match status" value="1"/>
</dbReference>
<dbReference type="PANTHER" id="PTHR12213">
    <property type="entry name" value="CORRINOID ADENOSYLTRANSFERASE"/>
    <property type="match status" value="1"/>
</dbReference>
<comment type="catalytic activity">
    <reaction evidence="4">
        <text>2 cob(II)alamin + reduced [electron-transfer flavoprotein] + 2 ATP = 2 adenosylcob(III)alamin + 2 triphosphate + oxidized [electron-transfer flavoprotein] + 3 H(+)</text>
        <dbReference type="Rhea" id="RHEA:28671"/>
        <dbReference type="Rhea" id="RHEA-COMP:10685"/>
        <dbReference type="Rhea" id="RHEA-COMP:10686"/>
        <dbReference type="ChEBI" id="CHEBI:15378"/>
        <dbReference type="ChEBI" id="CHEBI:16304"/>
        <dbReference type="ChEBI" id="CHEBI:18036"/>
        <dbReference type="ChEBI" id="CHEBI:18408"/>
        <dbReference type="ChEBI" id="CHEBI:30616"/>
        <dbReference type="ChEBI" id="CHEBI:57692"/>
        <dbReference type="ChEBI" id="CHEBI:58307"/>
        <dbReference type="EC" id="2.5.1.17"/>
    </reaction>
</comment>
<dbReference type="NCBIfam" id="TIGR00636">
    <property type="entry name" value="PduO_Nterm"/>
    <property type="match status" value="1"/>
</dbReference>
<keyword evidence="1 4" id="KW-0808">Transferase</keyword>
<comment type="catalytic activity">
    <reaction evidence="4">
        <text>2 cob(II)yrinate a,c diamide + reduced [electron-transfer flavoprotein] + 2 ATP = 2 adenosylcob(III)yrinate a,c-diamide + 2 triphosphate + oxidized [electron-transfer flavoprotein] + 3 H(+)</text>
        <dbReference type="Rhea" id="RHEA:11528"/>
        <dbReference type="Rhea" id="RHEA-COMP:10685"/>
        <dbReference type="Rhea" id="RHEA-COMP:10686"/>
        <dbReference type="ChEBI" id="CHEBI:15378"/>
        <dbReference type="ChEBI" id="CHEBI:18036"/>
        <dbReference type="ChEBI" id="CHEBI:30616"/>
        <dbReference type="ChEBI" id="CHEBI:57692"/>
        <dbReference type="ChEBI" id="CHEBI:58307"/>
        <dbReference type="ChEBI" id="CHEBI:58503"/>
        <dbReference type="ChEBI" id="CHEBI:58537"/>
        <dbReference type="EC" id="2.5.1.17"/>
    </reaction>
</comment>
<protein>
    <recommendedName>
        <fullName evidence="4">Corrinoid adenosyltransferase</fullName>
        <ecNumber evidence="4">2.5.1.17</ecNumber>
    </recommendedName>
    <alternativeName>
        <fullName evidence="4">Cob(II)alamin adenosyltransferase</fullName>
    </alternativeName>
    <alternativeName>
        <fullName evidence="4">Cob(II)yrinic acid a,c-diamide adenosyltransferase</fullName>
    </alternativeName>
    <alternativeName>
        <fullName evidence="4">Cobinamide/cobalamin adenosyltransferase</fullName>
    </alternativeName>
</protein>
<dbReference type="PANTHER" id="PTHR12213:SF0">
    <property type="entry name" value="CORRINOID ADENOSYLTRANSFERASE MMAB"/>
    <property type="match status" value="1"/>
</dbReference>
<dbReference type="UniPathway" id="UPA00148">
    <property type="reaction ID" value="UER00233"/>
</dbReference>
<organism evidence="6 7">
    <name type="scientific">Limisphaera ngatamarikiensis</name>
    <dbReference type="NCBI Taxonomy" id="1324935"/>
    <lineage>
        <taxon>Bacteria</taxon>
        <taxon>Pseudomonadati</taxon>
        <taxon>Verrucomicrobiota</taxon>
        <taxon>Verrucomicrobiia</taxon>
        <taxon>Limisphaerales</taxon>
        <taxon>Limisphaeraceae</taxon>
        <taxon>Limisphaera</taxon>
    </lineage>
</organism>
<evidence type="ECO:0000256" key="1">
    <source>
        <dbReference type="ARBA" id="ARBA00022679"/>
    </source>
</evidence>
<dbReference type="GO" id="GO:0005524">
    <property type="term" value="F:ATP binding"/>
    <property type="evidence" value="ECO:0007669"/>
    <property type="project" value="UniProtKB-UniRule"/>
</dbReference>
<proteinExistence type="inferred from homology"/>
<dbReference type="RefSeq" id="WP_165107580.1">
    <property type="nucleotide sequence ID" value="NZ_JAAKYA010000053.1"/>
</dbReference>
<dbReference type="SUPFAM" id="SSF89028">
    <property type="entry name" value="Cobalamin adenosyltransferase-like"/>
    <property type="match status" value="1"/>
</dbReference>
<name>A0A6M1RPR5_9BACT</name>
<evidence type="ECO:0000256" key="3">
    <source>
        <dbReference type="ARBA" id="ARBA00022840"/>
    </source>
</evidence>
<dbReference type="EMBL" id="JAAKYA010000053">
    <property type="protein sequence ID" value="NGO39519.1"/>
    <property type="molecule type" value="Genomic_DNA"/>
</dbReference>
<evidence type="ECO:0000256" key="2">
    <source>
        <dbReference type="ARBA" id="ARBA00022741"/>
    </source>
</evidence>
<keyword evidence="7" id="KW-1185">Reference proteome</keyword>
<dbReference type="InterPro" id="IPR029499">
    <property type="entry name" value="PduO-typ"/>
</dbReference>
<feature type="domain" description="Cobalamin adenosyltransferase-like" evidence="5">
    <location>
        <begin position="3"/>
        <end position="171"/>
    </location>
</feature>
<dbReference type="GO" id="GO:0009236">
    <property type="term" value="P:cobalamin biosynthetic process"/>
    <property type="evidence" value="ECO:0007669"/>
    <property type="project" value="UniProtKB-UniRule"/>
</dbReference>
<sequence>MSIVTRQGDEGLTSLMYGVRVPKDHPRVEAYGAVDELNAALGWARAQGAPPWLQDALLHVQRDLIVLMGELATDPAHRARFEADGFSALGPGHVGWLEEEVRLAEGCLPPARGWALPGADPVSAALEFSRTVCRRAERRVCALRGATGAVSGTVLVYLNRLSDLLWLWARCVERGITPRPAASGNGAQ</sequence>
<dbReference type="AlphaFoldDB" id="A0A6M1RPR5"/>
<keyword evidence="2 4" id="KW-0547">Nucleotide-binding</keyword>
<dbReference type="EC" id="2.5.1.17" evidence="4"/>
<dbReference type="Proteomes" id="UP000477311">
    <property type="component" value="Unassembled WGS sequence"/>
</dbReference>
<comment type="similarity">
    <text evidence="4">Belongs to the Cob(I)alamin adenosyltransferase family.</text>
</comment>
<dbReference type="InterPro" id="IPR016030">
    <property type="entry name" value="CblAdoTrfase-like"/>
</dbReference>
<reference evidence="6 7" key="1">
    <citation type="submission" date="2020-02" db="EMBL/GenBank/DDBJ databases">
        <title>Draft genome sequence of Limisphaera ngatamarikiensis NGM72.4T, a thermophilic Verrucomicrobia grouped in subdivision 3.</title>
        <authorList>
            <person name="Carere C.R."/>
            <person name="Steen J."/>
            <person name="Hugenholtz P."/>
            <person name="Stott M.B."/>
        </authorList>
    </citation>
    <scope>NUCLEOTIDE SEQUENCE [LARGE SCALE GENOMIC DNA]</scope>
    <source>
        <strain evidence="6 7">NGM72.4</strain>
    </source>
</reference>
<evidence type="ECO:0000313" key="7">
    <source>
        <dbReference type="Proteomes" id="UP000477311"/>
    </source>
</evidence>